<evidence type="ECO:0000256" key="4">
    <source>
        <dbReference type="ARBA" id="ARBA00023098"/>
    </source>
</evidence>
<dbReference type="SUPFAM" id="SSF56801">
    <property type="entry name" value="Acetyl-CoA synthetase-like"/>
    <property type="match status" value="1"/>
</dbReference>
<feature type="non-terminal residue" evidence="5">
    <location>
        <position position="69"/>
    </location>
</feature>
<sequence length="69" mass="7890">MHDSFETGLPQNSANYTPLSPITFLKRTAFVHPHRTSVIHGKHRWTWAETYIRCRRLASALSKRGIGKG</sequence>
<evidence type="ECO:0000256" key="3">
    <source>
        <dbReference type="ARBA" id="ARBA00022832"/>
    </source>
</evidence>
<dbReference type="EMBL" id="QNZH01000160">
    <property type="protein sequence ID" value="RTZ89838.1"/>
    <property type="molecule type" value="Genomic_DNA"/>
</dbReference>
<comment type="caution">
    <text evidence="5">The sequence shown here is derived from an EMBL/GenBank/DDBJ whole genome shotgun (WGS) entry which is preliminary data.</text>
</comment>
<name>A0A432H2C4_9DELT</name>
<evidence type="ECO:0000313" key="6">
    <source>
        <dbReference type="Proteomes" id="UP000288322"/>
    </source>
</evidence>
<dbReference type="Gene3D" id="3.40.50.980">
    <property type="match status" value="1"/>
</dbReference>
<dbReference type="PANTHER" id="PTHR43859:SF4">
    <property type="entry name" value="BUTANOATE--COA LIGASE AAE1-RELATED"/>
    <property type="match status" value="1"/>
</dbReference>
<gene>
    <name evidence="5" type="ORF">DSY93_05890</name>
</gene>
<reference evidence="5 6" key="1">
    <citation type="submission" date="2018-06" db="EMBL/GenBank/DDBJ databases">
        <title>Combined omics and stable isotope probing to characterize newly discovered Mariana Back-Arc vent microbial communities.</title>
        <authorList>
            <person name="Trembath-Reichert E."/>
            <person name="Huber J.A."/>
        </authorList>
    </citation>
    <scope>NUCLEOTIDE SEQUENCE [LARGE SCALE GENOMIC DNA]</scope>
    <source>
        <strain evidence="5">MAG 151</strain>
    </source>
</reference>
<evidence type="ECO:0000256" key="2">
    <source>
        <dbReference type="ARBA" id="ARBA00022598"/>
    </source>
</evidence>
<keyword evidence="3" id="KW-0276">Fatty acid metabolism</keyword>
<evidence type="ECO:0000256" key="1">
    <source>
        <dbReference type="ARBA" id="ARBA00006432"/>
    </source>
</evidence>
<dbReference type="AlphaFoldDB" id="A0A432H2C4"/>
<dbReference type="PANTHER" id="PTHR43859">
    <property type="entry name" value="ACYL-ACTIVATING ENZYME"/>
    <property type="match status" value="1"/>
</dbReference>
<evidence type="ECO:0000313" key="5">
    <source>
        <dbReference type="EMBL" id="RTZ89838.1"/>
    </source>
</evidence>
<keyword evidence="2" id="KW-0436">Ligase</keyword>
<dbReference type="GO" id="GO:0006631">
    <property type="term" value="P:fatty acid metabolic process"/>
    <property type="evidence" value="ECO:0007669"/>
    <property type="project" value="UniProtKB-KW"/>
</dbReference>
<proteinExistence type="inferred from homology"/>
<accession>A0A432H2C4</accession>
<dbReference type="GO" id="GO:0016874">
    <property type="term" value="F:ligase activity"/>
    <property type="evidence" value="ECO:0007669"/>
    <property type="project" value="UniProtKB-KW"/>
</dbReference>
<comment type="similarity">
    <text evidence="1">Belongs to the ATP-dependent AMP-binding enzyme family.</text>
</comment>
<keyword evidence="4" id="KW-0443">Lipid metabolism</keyword>
<organism evidence="5 6">
    <name type="scientific">SAR324 cluster bacterium</name>
    <dbReference type="NCBI Taxonomy" id="2024889"/>
    <lineage>
        <taxon>Bacteria</taxon>
        <taxon>Deltaproteobacteria</taxon>
        <taxon>SAR324 cluster</taxon>
    </lineage>
</organism>
<protein>
    <submittedName>
        <fullName evidence="5">Acyl-CoA synthetase</fullName>
    </submittedName>
</protein>
<dbReference type="Proteomes" id="UP000288322">
    <property type="component" value="Unassembled WGS sequence"/>
</dbReference>